<protein>
    <submittedName>
        <fullName evidence="1">Uncharacterized protein</fullName>
    </submittedName>
</protein>
<proteinExistence type="predicted"/>
<comment type="caution">
    <text evidence="1">The sequence shown here is derived from an EMBL/GenBank/DDBJ whole genome shotgun (WGS) entry which is preliminary data.</text>
</comment>
<gene>
    <name evidence="1" type="ORF">KPL71_024812</name>
</gene>
<accession>A0ACB8IVI8</accession>
<name>A0ACB8IVI8_CITSI</name>
<reference evidence="2" key="1">
    <citation type="journal article" date="2023" name="Hortic. Res.">
        <title>A chromosome-level phased genome enabling allele-level studies in sweet orange: a case study on citrus Huanglongbing tolerance.</title>
        <authorList>
            <person name="Wu B."/>
            <person name="Yu Q."/>
            <person name="Deng Z."/>
            <person name="Duan Y."/>
            <person name="Luo F."/>
            <person name="Gmitter F. Jr."/>
        </authorList>
    </citation>
    <scope>NUCLEOTIDE SEQUENCE [LARGE SCALE GENOMIC DNA]</scope>
    <source>
        <strain evidence="2">cv. Valencia</strain>
    </source>
</reference>
<evidence type="ECO:0000313" key="1">
    <source>
        <dbReference type="EMBL" id="KAH9700870.1"/>
    </source>
</evidence>
<sequence length="290" mass="33569">MSWIPIKNLKEYHNIDRVAYARLLYPYGSDCLAYKKIIALWNWLETQGYRNFVYHTLTVSGAVLYCLEMESKLCLQCLNELKLTFLQELSLQFVDEKNKESGESGCDNRLPVMSQLCGKELSLEFIYENKESAKATITKFVRDVCDRAFTDIVPRECLIDEIQFMESTFGLLRPQVNILGQQGNEQVDEEVANGDFCNGEQRISDRSLFVTFSKDQSITRELLHCFFNWRYGDDCVEEITMDDNDSGREECADARVVVRLPSYIARILGENEVTQINCDPLFRLTVRKFA</sequence>
<keyword evidence="2" id="KW-1185">Reference proteome</keyword>
<evidence type="ECO:0000313" key="2">
    <source>
        <dbReference type="Proteomes" id="UP000829398"/>
    </source>
</evidence>
<organism evidence="1 2">
    <name type="scientific">Citrus sinensis</name>
    <name type="common">Sweet orange</name>
    <name type="synonym">Citrus aurantium var. sinensis</name>
    <dbReference type="NCBI Taxonomy" id="2711"/>
    <lineage>
        <taxon>Eukaryota</taxon>
        <taxon>Viridiplantae</taxon>
        <taxon>Streptophyta</taxon>
        <taxon>Embryophyta</taxon>
        <taxon>Tracheophyta</taxon>
        <taxon>Spermatophyta</taxon>
        <taxon>Magnoliopsida</taxon>
        <taxon>eudicotyledons</taxon>
        <taxon>Gunneridae</taxon>
        <taxon>Pentapetalae</taxon>
        <taxon>rosids</taxon>
        <taxon>malvids</taxon>
        <taxon>Sapindales</taxon>
        <taxon>Rutaceae</taxon>
        <taxon>Aurantioideae</taxon>
        <taxon>Citrus</taxon>
    </lineage>
</organism>
<dbReference type="EMBL" id="CM039177">
    <property type="protein sequence ID" value="KAH9700870.1"/>
    <property type="molecule type" value="Genomic_DNA"/>
</dbReference>
<dbReference type="Proteomes" id="UP000829398">
    <property type="component" value="Chromosome 8"/>
</dbReference>